<comment type="caution">
    <text evidence="2">The sequence shown here is derived from an EMBL/GenBank/DDBJ whole genome shotgun (WGS) entry which is preliminary data.</text>
</comment>
<dbReference type="EMBL" id="CM027689">
    <property type="protein sequence ID" value="KAG0512483.1"/>
    <property type="molecule type" value="Genomic_DNA"/>
</dbReference>
<evidence type="ECO:0000313" key="3">
    <source>
        <dbReference type="Proteomes" id="UP000807115"/>
    </source>
</evidence>
<keyword evidence="1" id="KW-1133">Transmembrane helix</keyword>
<evidence type="ECO:0000313" key="2">
    <source>
        <dbReference type="EMBL" id="KAG0512483.1"/>
    </source>
</evidence>
<dbReference type="PANTHER" id="PTHR36480:SF3">
    <property type="entry name" value="OS06G0118900 PROTEIN"/>
    <property type="match status" value="1"/>
</dbReference>
<keyword evidence="1" id="KW-0472">Membrane</keyword>
<sequence>MAPPPPPAAAAAGLMAVNAKRHTLAALLATLAVAAIVTVFFVLLCPARITFSVARTGSSHRSSGTGTTSGGGGSSLELSLTLAADNPSRRAKVTYESMFVDVSNSTAPGAQWDNWVRATVTTRMPLRQTGRTAAINVTVPLVDDAPWIQAFTGGGRFSVMVTAQARFRVGVAWTRLYDIKVSCSPVTFFPAKARPADDAATAAGASGLPVRCV</sequence>
<keyword evidence="1" id="KW-0812">Transmembrane</keyword>
<evidence type="ECO:0008006" key="4">
    <source>
        <dbReference type="Google" id="ProtNLM"/>
    </source>
</evidence>
<reference evidence="2" key="1">
    <citation type="journal article" date="2019" name="BMC Genomics">
        <title>A new reference genome for Sorghum bicolor reveals high levels of sequence similarity between sweet and grain genotypes: implications for the genetics of sugar metabolism.</title>
        <authorList>
            <person name="Cooper E.A."/>
            <person name="Brenton Z.W."/>
            <person name="Flinn B.S."/>
            <person name="Jenkins J."/>
            <person name="Shu S."/>
            <person name="Flowers D."/>
            <person name="Luo F."/>
            <person name="Wang Y."/>
            <person name="Xia P."/>
            <person name="Barry K."/>
            <person name="Daum C."/>
            <person name="Lipzen A."/>
            <person name="Yoshinaga Y."/>
            <person name="Schmutz J."/>
            <person name="Saski C."/>
            <person name="Vermerris W."/>
            <person name="Kresovich S."/>
        </authorList>
    </citation>
    <scope>NUCLEOTIDE SEQUENCE</scope>
</reference>
<feature type="transmembrane region" description="Helical" evidence="1">
    <location>
        <begin position="24"/>
        <end position="45"/>
    </location>
</feature>
<dbReference type="PANTHER" id="PTHR36480">
    <property type="entry name" value="OS06G0118900 PROTEIN-RELATED"/>
    <property type="match status" value="1"/>
</dbReference>
<evidence type="ECO:0000256" key="1">
    <source>
        <dbReference type="SAM" id="Phobius"/>
    </source>
</evidence>
<name>A0A921PZL2_SORBI</name>
<organism evidence="2 3">
    <name type="scientific">Sorghum bicolor</name>
    <name type="common">Sorghum</name>
    <name type="synonym">Sorghum vulgare</name>
    <dbReference type="NCBI Taxonomy" id="4558"/>
    <lineage>
        <taxon>Eukaryota</taxon>
        <taxon>Viridiplantae</taxon>
        <taxon>Streptophyta</taxon>
        <taxon>Embryophyta</taxon>
        <taxon>Tracheophyta</taxon>
        <taxon>Spermatophyta</taxon>
        <taxon>Magnoliopsida</taxon>
        <taxon>Liliopsida</taxon>
        <taxon>Poales</taxon>
        <taxon>Poaceae</taxon>
        <taxon>PACMAD clade</taxon>
        <taxon>Panicoideae</taxon>
        <taxon>Andropogonodae</taxon>
        <taxon>Andropogoneae</taxon>
        <taxon>Sorghinae</taxon>
        <taxon>Sorghum</taxon>
    </lineage>
</organism>
<dbReference type="AlphaFoldDB" id="A0A921PZL2"/>
<proteinExistence type="predicted"/>
<dbReference type="Gramene" id="EER87744">
    <property type="protein sequence ID" value="EER87744"/>
    <property type="gene ID" value="SORBI_3010G014900"/>
</dbReference>
<protein>
    <recommendedName>
        <fullName evidence="4">Late embryogenesis abundant protein LEA-2 subgroup domain-containing protein</fullName>
    </recommendedName>
</protein>
<dbReference type="Proteomes" id="UP000807115">
    <property type="component" value="Chromosome 10"/>
</dbReference>
<dbReference type="OMA" id="DAPWIQA"/>
<gene>
    <name evidence="2" type="ORF">BDA96_10G017600</name>
</gene>
<accession>A0A921PZL2</accession>
<reference evidence="2" key="2">
    <citation type="submission" date="2020-10" db="EMBL/GenBank/DDBJ databases">
        <authorList>
            <person name="Cooper E.A."/>
            <person name="Brenton Z.W."/>
            <person name="Flinn B.S."/>
            <person name="Jenkins J."/>
            <person name="Shu S."/>
            <person name="Flowers D."/>
            <person name="Luo F."/>
            <person name="Wang Y."/>
            <person name="Xia P."/>
            <person name="Barry K."/>
            <person name="Daum C."/>
            <person name="Lipzen A."/>
            <person name="Yoshinaga Y."/>
            <person name="Schmutz J."/>
            <person name="Saski C."/>
            <person name="Vermerris W."/>
            <person name="Kresovich S."/>
        </authorList>
    </citation>
    <scope>NUCLEOTIDE SEQUENCE</scope>
</reference>